<comment type="subcellular location">
    <subcellularLocation>
        <location evidence="2">Cell membrane</location>
    </subcellularLocation>
    <subcellularLocation>
        <location evidence="3">Cytoplasm</location>
    </subcellularLocation>
    <subcellularLocation>
        <location evidence="1">Endomembrane system</location>
        <topology evidence="1">Peripheral membrane protein</topology>
    </subcellularLocation>
</comment>
<evidence type="ECO:0000256" key="1">
    <source>
        <dbReference type="ARBA" id="ARBA00004184"/>
    </source>
</evidence>
<dbReference type="SMART" id="SM00326">
    <property type="entry name" value="SH3"/>
    <property type="match status" value="1"/>
</dbReference>
<keyword evidence="8 13" id="KW-0175">Coiled coil</keyword>
<proteinExistence type="predicted"/>
<feature type="compositionally biased region" description="Acidic residues" evidence="15">
    <location>
        <begin position="545"/>
        <end position="558"/>
    </location>
</feature>
<evidence type="ECO:0000256" key="14">
    <source>
        <dbReference type="SAM" id="Coils"/>
    </source>
</evidence>
<dbReference type="SUPFAM" id="SSF103657">
    <property type="entry name" value="BAR/IMD domain-like"/>
    <property type="match status" value="1"/>
</dbReference>
<dbReference type="GO" id="GO:0007010">
    <property type="term" value="P:cytoskeleton organization"/>
    <property type="evidence" value="ECO:0007669"/>
    <property type="project" value="TreeGrafter"/>
</dbReference>
<dbReference type="Proteomes" id="UP000821837">
    <property type="component" value="Unassembled WGS sequence"/>
</dbReference>
<feature type="compositionally biased region" description="Polar residues" evidence="15">
    <location>
        <begin position="502"/>
        <end position="522"/>
    </location>
</feature>
<evidence type="ECO:0000256" key="8">
    <source>
        <dbReference type="ARBA" id="ARBA00023054"/>
    </source>
</evidence>
<feature type="domain" description="SH3" evidence="16">
    <location>
        <begin position="566"/>
        <end position="626"/>
    </location>
</feature>
<dbReference type="InterPro" id="IPR036028">
    <property type="entry name" value="SH3-like_dom_sf"/>
</dbReference>
<keyword evidence="5" id="KW-1003">Cell membrane</keyword>
<reference evidence="18" key="1">
    <citation type="journal article" date="2020" name="Cell">
        <title>Large-Scale Comparative Analyses of Tick Genomes Elucidate Their Genetic Diversity and Vector Capacities.</title>
        <authorList>
            <consortium name="Tick Genome and Microbiome Consortium (TIGMIC)"/>
            <person name="Jia N."/>
            <person name="Wang J."/>
            <person name="Shi W."/>
            <person name="Du L."/>
            <person name="Sun Y."/>
            <person name="Zhan W."/>
            <person name="Jiang J.F."/>
            <person name="Wang Q."/>
            <person name="Zhang B."/>
            <person name="Ji P."/>
            <person name="Bell-Sakyi L."/>
            <person name="Cui X.M."/>
            <person name="Yuan T.T."/>
            <person name="Jiang B.G."/>
            <person name="Yang W.F."/>
            <person name="Lam T.T."/>
            <person name="Chang Q.C."/>
            <person name="Ding S.J."/>
            <person name="Wang X.J."/>
            <person name="Zhu J.G."/>
            <person name="Ruan X.D."/>
            <person name="Zhao L."/>
            <person name="Wei J.T."/>
            <person name="Ye R.Z."/>
            <person name="Que T.C."/>
            <person name="Du C.H."/>
            <person name="Zhou Y.H."/>
            <person name="Cheng J.X."/>
            <person name="Dai P.F."/>
            <person name="Guo W.B."/>
            <person name="Han X.H."/>
            <person name="Huang E.J."/>
            <person name="Li L.F."/>
            <person name="Wei W."/>
            <person name="Gao Y.C."/>
            <person name="Liu J.Z."/>
            <person name="Shao H.Z."/>
            <person name="Wang X."/>
            <person name="Wang C.C."/>
            <person name="Yang T.C."/>
            <person name="Huo Q.B."/>
            <person name="Li W."/>
            <person name="Chen H.Y."/>
            <person name="Chen S.E."/>
            <person name="Zhou L.G."/>
            <person name="Ni X.B."/>
            <person name="Tian J.H."/>
            <person name="Sheng Y."/>
            <person name="Liu T."/>
            <person name="Pan Y.S."/>
            <person name="Xia L.Y."/>
            <person name="Li J."/>
            <person name="Zhao F."/>
            <person name="Cao W.C."/>
        </authorList>
    </citation>
    <scope>NUCLEOTIDE SEQUENCE</scope>
    <source>
        <strain evidence="18">Rsan-2018</strain>
    </source>
</reference>
<comment type="subunit">
    <text evidence="11">Homodimer. May form heterooligomers with other PACSINs. Interacts (via SH3 domain) with DNM1, SYNJ1 and WASL. Interacts with TRPV4.</text>
</comment>
<feature type="region of interest" description="Disordered" evidence="15">
    <location>
        <begin position="289"/>
        <end position="311"/>
    </location>
</feature>
<dbReference type="GO" id="GO:0030100">
    <property type="term" value="P:regulation of endocytosis"/>
    <property type="evidence" value="ECO:0007669"/>
    <property type="project" value="TreeGrafter"/>
</dbReference>
<dbReference type="VEuPathDB" id="VectorBase:RSAN_044327"/>
<dbReference type="PROSITE" id="PS51741">
    <property type="entry name" value="F_BAR"/>
    <property type="match status" value="1"/>
</dbReference>
<evidence type="ECO:0000256" key="4">
    <source>
        <dbReference type="ARBA" id="ARBA00022443"/>
    </source>
</evidence>
<organism evidence="18 19">
    <name type="scientific">Rhipicephalus sanguineus</name>
    <name type="common">Brown dog tick</name>
    <name type="synonym">Ixodes sanguineus</name>
    <dbReference type="NCBI Taxonomy" id="34632"/>
    <lineage>
        <taxon>Eukaryota</taxon>
        <taxon>Metazoa</taxon>
        <taxon>Ecdysozoa</taxon>
        <taxon>Arthropoda</taxon>
        <taxon>Chelicerata</taxon>
        <taxon>Arachnida</taxon>
        <taxon>Acari</taxon>
        <taxon>Parasitiformes</taxon>
        <taxon>Ixodida</taxon>
        <taxon>Ixodoidea</taxon>
        <taxon>Ixodidae</taxon>
        <taxon>Rhipicephalinae</taxon>
        <taxon>Rhipicephalus</taxon>
        <taxon>Rhipicephalus</taxon>
    </lineage>
</organism>
<evidence type="ECO:0000259" key="16">
    <source>
        <dbReference type="PROSITE" id="PS50002"/>
    </source>
</evidence>
<dbReference type="GO" id="GO:0097320">
    <property type="term" value="P:plasma membrane tubulation"/>
    <property type="evidence" value="ECO:0007669"/>
    <property type="project" value="TreeGrafter"/>
</dbReference>
<reference evidence="18" key="2">
    <citation type="submission" date="2021-09" db="EMBL/GenBank/DDBJ databases">
        <authorList>
            <person name="Jia N."/>
            <person name="Wang J."/>
            <person name="Shi W."/>
            <person name="Du L."/>
            <person name="Sun Y."/>
            <person name="Zhan W."/>
            <person name="Jiang J."/>
            <person name="Wang Q."/>
            <person name="Zhang B."/>
            <person name="Ji P."/>
            <person name="Sakyi L.B."/>
            <person name="Cui X."/>
            <person name="Yuan T."/>
            <person name="Jiang B."/>
            <person name="Yang W."/>
            <person name="Lam T.T.-Y."/>
            <person name="Chang Q."/>
            <person name="Ding S."/>
            <person name="Wang X."/>
            <person name="Zhu J."/>
            <person name="Ruan X."/>
            <person name="Zhao L."/>
            <person name="Wei J."/>
            <person name="Que T."/>
            <person name="Du C."/>
            <person name="Cheng J."/>
            <person name="Dai P."/>
            <person name="Han X."/>
            <person name="Huang E."/>
            <person name="Gao Y."/>
            <person name="Liu J."/>
            <person name="Shao H."/>
            <person name="Ye R."/>
            <person name="Li L."/>
            <person name="Wei W."/>
            <person name="Wang X."/>
            <person name="Wang C."/>
            <person name="Huo Q."/>
            <person name="Li W."/>
            <person name="Guo W."/>
            <person name="Chen H."/>
            <person name="Chen S."/>
            <person name="Zhou L."/>
            <person name="Zhou L."/>
            <person name="Ni X."/>
            <person name="Tian J."/>
            <person name="Zhou Y."/>
            <person name="Sheng Y."/>
            <person name="Liu T."/>
            <person name="Pan Y."/>
            <person name="Xia L."/>
            <person name="Li J."/>
            <person name="Zhao F."/>
            <person name="Cao W."/>
        </authorList>
    </citation>
    <scope>NUCLEOTIDE SEQUENCE</scope>
    <source>
        <strain evidence="18">Rsan-2018</strain>
        <tissue evidence="18">Larvae</tissue>
    </source>
</reference>
<evidence type="ECO:0000256" key="13">
    <source>
        <dbReference type="PROSITE-ProRule" id="PRU01077"/>
    </source>
</evidence>
<feature type="domain" description="F-BAR" evidence="17">
    <location>
        <begin position="137"/>
        <end position="406"/>
    </location>
</feature>
<dbReference type="Gene3D" id="1.20.1270.60">
    <property type="entry name" value="Arfaptin homology (AH) domain/BAR domain"/>
    <property type="match status" value="1"/>
</dbReference>
<dbReference type="Pfam" id="PF00018">
    <property type="entry name" value="SH3_1"/>
    <property type="match status" value="1"/>
</dbReference>
<dbReference type="SUPFAM" id="SSF50044">
    <property type="entry name" value="SH3-domain"/>
    <property type="match status" value="1"/>
</dbReference>
<evidence type="ECO:0000256" key="9">
    <source>
        <dbReference type="ARBA" id="ARBA00023136"/>
    </source>
</evidence>
<dbReference type="InterPro" id="IPR001452">
    <property type="entry name" value="SH3_domain"/>
</dbReference>
<dbReference type="InterPro" id="IPR027267">
    <property type="entry name" value="AH/BAR_dom_sf"/>
</dbReference>
<dbReference type="FunFam" id="2.30.30.40:FF:000014">
    <property type="entry name" value="Kinase C and casein kinase substrate in neurons protein"/>
    <property type="match status" value="1"/>
</dbReference>
<feature type="region of interest" description="Disordered" evidence="15">
    <location>
        <begin position="490"/>
        <end position="569"/>
    </location>
</feature>
<sequence>MLWTRANAALNHPEAFRVHSLCYADYRPTGSGAGEADEQSCGFSSRSAVGFDLFPPRGSKRRAIEHASFRAEEAASLTDGYVIFILLTPDDAFAVCAPRRERTAGPHVPADLEWVVLVCIAGSVASMSQHSDEALLVAGSDSFWEPGNYKRTSKRTEDGHRLCSELIQLVQERSEVEKAYAKGLRAWSRKWAEQIDKGPEYGTTEAAWKGALQEADRTSEMHLRVRDKLLNEVVPQIKTWQKENYHRSMMQLRERRELDEAFKKAQKPWAKLLDRVNKARSDYHTACKAERSATNQERNAGADSSLSPDQVKKLQDRVAKCKEEVQRTRERYEAALQEINDYNAKYMEDMTVVFDKCQEFEQRRLKFFKDMLFSIHGCLNISTDPELPQIYEEYRHTIHNADASKDLKWWSNNHGIGMAMNWPQFEEYSEEFRDIVGKSSKKAAIPESGITLVNQHKIGEELPEYTPEVQHIHRKEKKGIDSGGITLTSVSTRADGVVPNAPKNQSTNKGPKETGTNHSTVATTNNSTPPTGTTNTNGRAGEANPFEEDHEDWDEESNDALVDNGEPGVPVRALYDYDGAEADELSFKQGDQFEKLEDEDEQGWCKGRKDGRVGLYPANYVEVVVP</sequence>
<keyword evidence="7" id="KW-0597">Phosphoprotein</keyword>
<evidence type="ECO:0000256" key="7">
    <source>
        <dbReference type="ARBA" id="ARBA00022553"/>
    </source>
</evidence>
<evidence type="ECO:0000256" key="3">
    <source>
        <dbReference type="ARBA" id="ARBA00004496"/>
    </source>
</evidence>
<evidence type="ECO:0000256" key="6">
    <source>
        <dbReference type="ARBA" id="ARBA00022490"/>
    </source>
</evidence>
<dbReference type="PRINTS" id="PR00452">
    <property type="entry name" value="SH3DOMAIN"/>
</dbReference>
<keyword evidence="4 12" id="KW-0728">SH3 domain</keyword>
<evidence type="ECO:0000256" key="12">
    <source>
        <dbReference type="PROSITE-ProRule" id="PRU00192"/>
    </source>
</evidence>
<dbReference type="PANTHER" id="PTHR23065">
    <property type="entry name" value="PROLINE-SERINE-THREONINE PHOSPHATASE INTERACTING PROTEIN 1"/>
    <property type="match status" value="1"/>
</dbReference>
<dbReference type="InterPro" id="IPR031160">
    <property type="entry name" value="F_BAR_dom"/>
</dbReference>
<dbReference type="FunFam" id="1.20.1270.60:FF:000009">
    <property type="entry name" value="Protein kinase C and casein kinase substrate in neurons 2"/>
    <property type="match status" value="1"/>
</dbReference>
<name>A0A9D4T1H5_RHISA</name>
<dbReference type="AlphaFoldDB" id="A0A9D4T1H5"/>
<keyword evidence="6" id="KW-0963">Cytoplasm</keyword>
<evidence type="ECO:0000256" key="5">
    <source>
        <dbReference type="ARBA" id="ARBA00022475"/>
    </source>
</evidence>
<dbReference type="Pfam" id="PF00611">
    <property type="entry name" value="FCH"/>
    <property type="match status" value="1"/>
</dbReference>
<protein>
    <recommendedName>
        <fullName evidence="20">Adaptor protein pacsin</fullName>
    </recommendedName>
</protein>
<dbReference type="PANTHER" id="PTHR23065:SF11">
    <property type="entry name" value="SYNDAPIN, ISOFORM C"/>
    <property type="match status" value="1"/>
</dbReference>
<dbReference type="CDD" id="cd07655">
    <property type="entry name" value="F-BAR_PACSIN"/>
    <property type="match status" value="1"/>
</dbReference>
<evidence type="ECO:0000256" key="10">
    <source>
        <dbReference type="ARBA" id="ARBA00055545"/>
    </source>
</evidence>
<comment type="caution">
    <text evidence="18">The sequence shown here is derived from an EMBL/GenBank/DDBJ whole genome shotgun (WGS) entry which is preliminary data.</text>
</comment>
<gene>
    <name evidence="18" type="ORF">HPB52_005525</name>
</gene>
<dbReference type="InterPro" id="IPR001060">
    <property type="entry name" value="FCH_dom"/>
</dbReference>
<keyword evidence="9" id="KW-0472">Membrane</keyword>
<feature type="compositionally biased region" description="Low complexity" evidence="15">
    <location>
        <begin position="523"/>
        <end position="538"/>
    </location>
</feature>
<evidence type="ECO:0000259" key="17">
    <source>
        <dbReference type="PROSITE" id="PS51741"/>
    </source>
</evidence>
<dbReference type="GO" id="GO:0005543">
    <property type="term" value="F:phospholipid binding"/>
    <property type="evidence" value="ECO:0007669"/>
    <property type="project" value="TreeGrafter"/>
</dbReference>
<dbReference type="GO" id="GO:0005886">
    <property type="term" value="C:plasma membrane"/>
    <property type="evidence" value="ECO:0007669"/>
    <property type="project" value="UniProtKB-SubCell"/>
</dbReference>
<evidence type="ECO:0000256" key="2">
    <source>
        <dbReference type="ARBA" id="ARBA00004236"/>
    </source>
</evidence>
<feature type="coiled-coil region" evidence="14">
    <location>
        <begin position="311"/>
        <end position="345"/>
    </location>
</feature>
<dbReference type="Gene3D" id="2.30.30.40">
    <property type="entry name" value="SH3 Domains"/>
    <property type="match status" value="1"/>
</dbReference>
<evidence type="ECO:0000313" key="18">
    <source>
        <dbReference type="EMBL" id="KAH7968040.1"/>
    </source>
</evidence>
<evidence type="ECO:0000256" key="15">
    <source>
        <dbReference type="SAM" id="MobiDB-lite"/>
    </source>
</evidence>
<dbReference type="SMART" id="SM00055">
    <property type="entry name" value="FCH"/>
    <property type="match status" value="1"/>
</dbReference>
<dbReference type="PROSITE" id="PS50002">
    <property type="entry name" value="SH3"/>
    <property type="match status" value="1"/>
</dbReference>
<feature type="compositionally biased region" description="Polar residues" evidence="15">
    <location>
        <begin position="292"/>
        <end position="308"/>
    </location>
</feature>
<dbReference type="CDD" id="cd11843">
    <property type="entry name" value="SH3_PACSIN"/>
    <property type="match status" value="1"/>
</dbReference>
<evidence type="ECO:0000256" key="11">
    <source>
        <dbReference type="ARBA" id="ARBA00064966"/>
    </source>
</evidence>
<evidence type="ECO:0008006" key="20">
    <source>
        <dbReference type="Google" id="ProtNLM"/>
    </source>
</evidence>
<dbReference type="EMBL" id="JABSTV010001248">
    <property type="protein sequence ID" value="KAH7968040.1"/>
    <property type="molecule type" value="Genomic_DNA"/>
</dbReference>
<evidence type="ECO:0000313" key="19">
    <source>
        <dbReference type="Proteomes" id="UP000821837"/>
    </source>
</evidence>
<keyword evidence="19" id="KW-1185">Reference proteome</keyword>
<comment type="function">
    <text evidence="10">Plays a role in endocytosis and regulates internalization of plasma membrane proteins. Overexpression impairs internalization of SLC2A1/GLUT1 and TRPV4 and increases the levels of SLC2A1/GLUT1 and TRPV4 at the cell membrane. Inhibits the TRPV4 calcium channel activity.</text>
</comment>
<accession>A0A9D4T1H5</accession>
<dbReference type="GO" id="GO:0005768">
    <property type="term" value="C:endosome"/>
    <property type="evidence" value="ECO:0007669"/>
    <property type="project" value="TreeGrafter"/>
</dbReference>